<dbReference type="AlphaFoldDB" id="A0A249SMH5"/>
<feature type="chain" id="PRO_5011471294" description="DUF31 domain-containing protein" evidence="2">
    <location>
        <begin position="20"/>
        <end position="476"/>
    </location>
</feature>
<evidence type="ECO:0000313" key="3">
    <source>
        <dbReference type="EMBL" id="ASZ08846.1"/>
    </source>
</evidence>
<keyword evidence="4" id="KW-1185">Reference proteome</keyword>
<name>A0A249SMH5_9MOLU</name>
<feature type="region of interest" description="Disordered" evidence="1">
    <location>
        <begin position="292"/>
        <end position="318"/>
    </location>
</feature>
<protein>
    <recommendedName>
        <fullName evidence="5">DUF31 domain-containing protein</fullName>
    </recommendedName>
</protein>
<evidence type="ECO:0000256" key="1">
    <source>
        <dbReference type="SAM" id="MobiDB-lite"/>
    </source>
</evidence>
<organism evidence="3 4">
    <name type="scientific">Mesoplasma chauliocola</name>
    <dbReference type="NCBI Taxonomy" id="216427"/>
    <lineage>
        <taxon>Bacteria</taxon>
        <taxon>Bacillati</taxon>
        <taxon>Mycoplasmatota</taxon>
        <taxon>Mollicutes</taxon>
        <taxon>Entomoplasmatales</taxon>
        <taxon>Entomoplasmataceae</taxon>
        <taxon>Mesoplasma</taxon>
    </lineage>
</organism>
<evidence type="ECO:0000256" key="2">
    <source>
        <dbReference type="SAM" id="SignalP"/>
    </source>
</evidence>
<gene>
    <name evidence="3" type="ORF">CK556_00500</name>
</gene>
<keyword evidence="2" id="KW-0732">Signal</keyword>
<proteinExistence type="predicted"/>
<evidence type="ECO:0000313" key="4">
    <source>
        <dbReference type="Proteomes" id="UP000232229"/>
    </source>
</evidence>
<dbReference type="EMBL" id="CP023173">
    <property type="protein sequence ID" value="ASZ08846.1"/>
    <property type="molecule type" value="Genomic_DNA"/>
</dbReference>
<sequence>MKKLLSIITALTVASSATSSLVSCKVLTNPFDISFNNWKTLESLKYEFNEITGEYEQNQNYENKEEDVKKALDGAYGAFGSTIVSDIINSLFYNANLNVTKNSQRVWQYLYTNDDTKDKGIYADGQFRTAGISSKNEAEVKAYYENVTQVASILGYSQWSQNGADKRLDDDTINYINQMFDSSKNQGITDVKIDTNLSVYNGKVNLFESEDNSGTYDENTKKTWTSGEDKNYVSNEIYKNQWAIDNDKYEETILGTNFGVDPYSQLFISEVNGLDETISNLNNNITINQVTEQSEENKKHEQGEILNSQDSSSNDSEQGIEFEYVQKENKDKNNNVTSYTYTPYAYGYALIPMQNVKMQITYNDDRDLRTGEARGNDYILDVEVSGLNAAFKPVLGFTTEIDKNQNLINTKDRKPYVGWRFAGYQFNSKNILGFQEDGKAFTERPDKNMTPTNKKFNDFKIESLKIVKQEKQENSN</sequence>
<accession>A0A249SMH5</accession>
<dbReference type="PROSITE" id="PS51257">
    <property type="entry name" value="PROKAR_LIPOPROTEIN"/>
    <property type="match status" value="1"/>
</dbReference>
<dbReference type="Proteomes" id="UP000232229">
    <property type="component" value="Chromosome"/>
</dbReference>
<dbReference type="RefSeq" id="WP_027875772.1">
    <property type="nucleotide sequence ID" value="NZ_CP023173.1"/>
</dbReference>
<evidence type="ECO:0008006" key="5">
    <source>
        <dbReference type="Google" id="ProtNLM"/>
    </source>
</evidence>
<feature type="compositionally biased region" description="Low complexity" evidence="1">
    <location>
        <begin position="307"/>
        <end position="317"/>
    </location>
</feature>
<dbReference type="KEGG" id="mchc:CK556_00500"/>
<reference evidence="3 4" key="1">
    <citation type="submission" date="2017-08" db="EMBL/GenBank/DDBJ databases">
        <title>Complete Genome Sequence of Mesoplasma chauliocola.</title>
        <authorList>
            <person name="Knight T.F.Jr."/>
            <person name="Citino T."/>
        </authorList>
    </citation>
    <scope>NUCLEOTIDE SEQUENCE [LARGE SCALE GENOMIC DNA]</scope>
    <source>
        <strain evidence="3 4">CHPA-2</strain>
    </source>
</reference>
<feature type="signal peptide" evidence="2">
    <location>
        <begin position="1"/>
        <end position="19"/>
    </location>
</feature>